<dbReference type="InterPro" id="IPR031856">
    <property type="entry name" value="YdaS_toxin-like"/>
</dbReference>
<organism evidence="1 2">
    <name type="scientific">Comamonas resistens</name>
    <dbReference type="NCBI Taxonomy" id="3046670"/>
    <lineage>
        <taxon>Bacteria</taxon>
        <taxon>Pseudomonadati</taxon>
        <taxon>Pseudomonadota</taxon>
        <taxon>Betaproteobacteria</taxon>
        <taxon>Burkholderiales</taxon>
        <taxon>Comamonadaceae</taxon>
        <taxon>Comamonas</taxon>
    </lineage>
</organism>
<keyword evidence="2" id="KW-1185">Reference proteome</keyword>
<accession>A0ABY8SZ16</accession>
<protein>
    <submittedName>
        <fullName evidence="1">YdaS family helix-turn-helix protein</fullName>
    </submittedName>
</protein>
<dbReference type="RefSeq" id="WP_283488176.1">
    <property type="nucleotide sequence ID" value="NZ_CP125947.1"/>
</dbReference>
<dbReference type="Gene3D" id="1.10.260.40">
    <property type="entry name" value="lambda repressor-like DNA-binding domains"/>
    <property type="match status" value="1"/>
</dbReference>
<sequence length="91" mass="9910">MDAIERAGGQSALATKLTKTAKESISHARVWNWINRGKKAPAELCPLIERVTGVACERLRPDVDWAYLRSTVASELTQPIPSATPKEASHG</sequence>
<dbReference type="SUPFAM" id="SSF47413">
    <property type="entry name" value="lambda repressor-like DNA-binding domains"/>
    <property type="match status" value="1"/>
</dbReference>
<evidence type="ECO:0000313" key="1">
    <source>
        <dbReference type="EMBL" id="WHS67129.1"/>
    </source>
</evidence>
<proteinExistence type="predicted"/>
<dbReference type="Pfam" id="PF15943">
    <property type="entry name" value="YdaS_toxin"/>
    <property type="match status" value="1"/>
</dbReference>
<name>A0ABY8SZ16_9BURK</name>
<reference evidence="1 2" key="1">
    <citation type="submission" date="2023-05" db="EMBL/GenBank/DDBJ databases">
        <authorList>
            <person name="Yin Y."/>
            <person name="Lu Z."/>
        </authorList>
    </citation>
    <scope>NUCLEOTIDE SEQUENCE [LARGE SCALE GENOMIC DNA]</scope>
    <source>
        <strain evidence="1 2">ZM22</strain>
    </source>
</reference>
<dbReference type="InterPro" id="IPR010982">
    <property type="entry name" value="Lambda_DNA-bd_dom_sf"/>
</dbReference>
<dbReference type="Proteomes" id="UP001240697">
    <property type="component" value="Chromosome"/>
</dbReference>
<evidence type="ECO:0000313" key="2">
    <source>
        <dbReference type="Proteomes" id="UP001240697"/>
    </source>
</evidence>
<dbReference type="EMBL" id="CP125947">
    <property type="protein sequence ID" value="WHS67129.1"/>
    <property type="molecule type" value="Genomic_DNA"/>
</dbReference>
<gene>
    <name evidence="1" type="ORF">QMY55_08435</name>
</gene>